<dbReference type="InterPro" id="IPR013087">
    <property type="entry name" value="Znf_C2H2_type"/>
</dbReference>
<evidence type="ECO:0000313" key="12">
    <source>
        <dbReference type="Proteomes" id="UP000007801"/>
    </source>
</evidence>
<feature type="domain" description="C2H2-type" evidence="10">
    <location>
        <begin position="287"/>
        <end position="314"/>
    </location>
</feature>
<dbReference type="Pfam" id="PF12874">
    <property type="entry name" value="zf-met"/>
    <property type="match status" value="1"/>
</dbReference>
<feature type="domain" description="C2H2-type" evidence="10">
    <location>
        <begin position="314"/>
        <end position="341"/>
    </location>
</feature>
<feature type="domain" description="C2H2-type" evidence="10">
    <location>
        <begin position="156"/>
        <end position="183"/>
    </location>
</feature>
<dbReference type="SUPFAM" id="SSF57667">
    <property type="entry name" value="beta-beta-alpha zinc fingers"/>
    <property type="match status" value="4"/>
</dbReference>
<evidence type="ECO:0000313" key="11">
    <source>
        <dbReference type="EMBL" id="KPU80022.1"/>
    </source>
</evidence>
<evidence type="ECO:0000256" key="4">
    <source>
        <dbReference type="ARBA" id="ARBA00022771"/>
    </source>
</evidence>
<dbReference type="SMART" id="SM00355">
    <property type="entry name" value="ZnF_C2H2"/>
    <property type="match status" value="7"/>
</dbReference>
<comment type="subcellular location">
    <subcellularLocation>
        <location evidence="1">Nucleus</location>
    </subcellularLocation>
</comment>
<name>A0A0P8XZN7_DROAN</name>
<feature type="region of interest" description="Disordered" evidence="9">
    <location>
        <begin position="95"/>
        <end position="139"/>
    </location>
</feature>
<dbReference type="PROSITE" id="PS00028">
    <property type="entry name" value="ZINC_FINGER_C2H2_1"/>
    <property type="match status" value="7"/>
</dbReference>
<reference evidence="11 12" key="1">
    <citation type="journal article" date="2007" name="Nature">
        <title>Evolution of genes and genomes on the Drosophila phylogeny.</title>
        <authorList>
            <consortium name="Drosophila 12 Genomes Consortium"/>
            <person name="Clark A.G."/>
            <person name="Eisen M.B."/>
            <person name="Smith D.R."/>
            <person name="Bergman C.M."/>
            <person name="Oliver B."/>
            <person name="Markow T.A."/>
            <person name="Kaufman T.C."/>
            <person name="Kellis M."/>
            <person name="Gelbart W."/>
            <person name="Iyer V.N."/>
            <person name="Pollard D.A."/>
            <person name="Sackton T.B."/>
            <person name="Larracuente A.M."/>
            <person name="Singh N.D."/>
            <person name="Abad J.P."/>
            <person name="Abt D.N."/>
            <person name="Adryan B."/>
            <person name="Aguade M."/>
            <person name="Akashi H."/>
            <person name="Anderson W.W."/>
            <person name="Aquadro C.F."/>
            <person name="Ardell D.H."/>
            <person name="Arguello R."/>
            <person name="Artieri C.G."/>
            <person name="Barbash D.A."/>
            <person name="Barker D."/>
            <person name="Barsanti P."/>
            <person name="Batterham P."/>
            <person name="Batzoglou S."/>
            <person name="Begun D."/>
            <person name="Bhutkar A."/>
            <person name="Blanco E."/>
            <person name="Bosak S.A."/>
            <person name="Bradley R.K."/>
            <person name="Brand A.D."/>
            <person name="Brent M.R."/>
            <person name="Brooks A.N."/>
            <person name="Brown R.H."/>
            <person name="Butlin R.K."/>
            <person name="Caggese C."/>
            <person name="Calvi B.R."/>
            <person name="Bernardo de Carvalho A."/>
            <person name="Caspi A."/>
            <person name="Castrezana S."/>
            <person name="Celniker S.E."/>
            <person name="Chang J.L."/>
            <person name="Chapple C."/>
            <person name="Chatterji S."/>
            <person name="Chinwalla A."/>
            <person name="Civetta A."/>
            <person name="Clifton S.W."/>
            <person name="Comeron J.M."/>
            <person name="Costello J.C."/>
            <person name="Coyne J.A."/>
            <person name="Daub J."/>
            <person name="David R.G."/>
            <person name="Delcher A.L."/>
            <person name="Delehaunty K."/>
            <person name="Do C.B."/>
            <person name="Ebling H."/>
            <person name="Edwards K."/>
            <person name="Eickbush T."/>
            <person name="Evans J.D."/>
            <person name="Filipski A."/>
            <person name="Findeiss S."/>
            <person name="Freyhult E."/>
            <person name="Fulton L."/>
            <person name="Fulton R."/>
            <person name="Garcia A.C."/>
            <person name="Gardiner A."/>
            <person name="Garfield D.A."/>
            <person name="Garvin B.E."/>
            <person name="Gibson G."/>
            <person name="Gilbert D."/>
            <person name="Gnerre S."/>
            <person name="Godfrey J."/>
            <person name="Good R."/>
            <person name="Gotea V."/>
            <person name="Gravely B."/>
            <person name="Greenberg A.J."/>
            <person name="Griffiths-Jones S."/>
            <person name="Gross S."/>
            <person name="Guigo R."/>
            <person name="Gustafson E.A."/>
            <person name="Haerty W."/>
            <person name="Hahn M.W."/>
            <person name="Halligan D.L."/>
            <person name="Halpern A.L."/>
            <person name="Halter G.M."/>
            <person name="Han M.V."/>
            <person name="Heger A."/>
            <person name="Hillier L."/>
            <person name="Hinrichs A.S."/>
            <person name="Holmes I."/>
            <person name="Hoskins R.A."/>
            <person name="Hubisz M.J."/>
            <person name="Hultmark D."/>
            <person name="Huntley M.A."/>
            <person name="Jaffe D.B."/>
            <person name="Jagadeeshan S."/>
            <person name="Jeck W.R."/>
            <person name="Johnson J."/>
            <person name="Jones C.D."/>
            <person name="Jordan W.C."/>
            <person name="Karpen G.H."/>
            <person name="Kataoka E."/>
            <person name="Keightley P.D."/>
            <person name="Kheradpour P."/>
            <person name="Kirkness E.F."/>
            <person name="Koerich L.B."/>
            <person name="Kristiansen K."/>
            <person name="Kudrna D."/>
            <person name="Kulathinal R.J."/>
            <person name="Kumar S."/>
            <person name="Kwok R."/>
            <person name="Lander E."/>
            <person name="Langley C.H."/>
            <person name="Lapoint R."/>
            <person name="Lazzaro B.P."/>
            <person name="Lee S.J."/>
            <person name="Levesque L."/>
            <person name="Li R."/>
            <person name="Lin C.F."/>
            <person name="Lin M.F."/>
            <person name="Lindblad-Toh K."/>
            <person name="Llopart A."/>
            <person name="Long M."/>
            <person name="Low L."/>
            <person name="Lozovsky E."/>
            <person name="Lu J."/>
            <person name="Luo M."/>
            <person name="Machado C.A."/>
            <person name="Makalowski W."/>
            <person name="Marzo M."/>
            <person name="Matsuda M."/>
            <person name="Matzkin L."/>
            <person name="McAllister B."/>
            <person name="McBride C.S."/>
            <person name="McKernan B."/>
            <person name="McKernan K."/>
            <person name="Mendez-Lago M."/>
            <person name="Minx P."/>
            <person name="Mollenhauer M.U."/>
            <person name="Montooth K."/>
            <person name="Mount S.M."/>
            <person name="Mu X."/>
            <person name="Myers E."/>
            <person name="Negre B."/>
            <person name="Newfeld S."/>
            <person name="Nielsen R."/>
            <person name="Noor M.A."/>
            <person name="O'Grady P."/>
            <person name="Pachter L."/>
            <person name="Papaceit M."/>
            <person name="Parisi M.J."/>
            <person name="Parisi M."/>
            <person name="Parts L."/>
            <person name="Pedersen J.S."/>
            <person name="Pesole G."/>
            <person name="Phillippy A.M."/>
            <person name="Ponting C.P."/>
            <person name="Pop M."/>
            <person name="Porcelli D."/>
            <person name="Powell J.R."/>
            <person name="Prohaska S."/>
            <person name="Pruitt K."/>
            <person name="Puig M."/>
            <person name="Quesneville H."/>
            <person name="Ram K.R."/>
            <person name="Rand D."/>
            <person name="Rasmussen M.D."/>
            <person name="Reed L.K."/>
            <person name="Reenan R."/>
            <person name="Reily A."/>
            <person name="Remington K.A."/>
            <person name="Rieger T.T."/>
            <person name="Ritchie M.G."/>
            <person name="Robin C."/>
            <person name="Rogers Y.H."/>
            <person name="Rohde C."/>
            <person name="Rozas J."/>
            <person name="Rubenfield M.J."/>
            <person name="Ruiz A."/>
            <person name="Russo S."/>
            <person name="Salzberg S.L."/>
            <person name="Sanchez-Gracia A."/>
            <person name="Saranga D.J."/>
            <person name="Sato H."/>
            <person name="Schaeffer S.W."/>
            <person name="Schatz M.C."/>
            <person name="Schlenke T."/>
            <person name="Schwartz R."/>
            <person name="Segarra C."/>
            <person name="Singh R.S."/>
            <person name="Sirot L."/>
            <person name="Sirota M."/>
            <person name="Sisneros N.B."/>
            <person name="Smith C.D."/>
            <person name="Smith T.F."/>
            <person name="Spieth J."/>
            <person name="Stage D.E."/>
            <person name="Stark A."/>
            <person name="Stephan W."/>
            <person name="Strausberg R.L."/>
            <person name="Strempel S."/>
            <person name="Sturgill D."/>
            <person name="Sutton G."/>
            <person name="Sutton G.G."/>
            <person name="Tao W."/>
            <person name="Teichmann S."/>
            <person name="Tobari Y.N."/>
            <person name="Tomimura Y."/>
            <person name="Tsolas J.M."/>
            <person name="Valente V.L."/>
            <person name="Venter E."/>
            <person name="Venter J.C."/>
            <person name="Vicario S."/>
            <person name="Vieira F.G."/>
            <person name="Vilella A.J."/>
            <person name="Villasante A."/>
            <person name="Walenz B."/>
            <person name="Wang J."/>
            <person name="Wasserman M."/>
            <person name="Watts T."/>
            <person name="Wilson D."/>
            <person name="Wilson R.K."/>
            <person name="Wing R.A."/>
            <person name="Wolfner M.F."/>
            <person name="Wong A."/>
            <person name="Wong G.K."/>
            <person name="Wu C.I."/>
            <person name="Wu G."/>
            <person name="Yamamoto D."/>
            <person name="Yang H.P."/>
            <person name="Yang S.P."/>
            <person name="Yorke J.A."/>
            <person name="Yoshida K."/>
            <person name="Zdobnov E."/>
            <person name="Zhang P."/>
            <person name="Zhang Y."/>
            <person name="Zimin A.V."/>
            <person name="Baldwin J."/>
            <person name="Abdouelleil A."/>
            <person name="Abdulkadir J."/>
            <person name="Abebe A."/>
            <person name="Abera B."/>
            <person name="Abreu J."/>
            <person name="Acer S.C."/>
            <person name="Aftuck L."/>
            <person name="Alexander A."/>
            <person name="An P."/>
            <person name="Anderson E."/>
            <person name="Anderson S."/>
            <person name="Arachi H."/>
            <person name="Azer M."/>
            <person name="Bachantsang P."/>
            <person name="Barry A."/>
            <person name="Bayul T."/>
            <person name="Berlin A."/>
            <person name="Bessette D."/>
            <person name="Bloom T."/>
            <person name="Blye J."/>
            <person name="Boguslavskiy L."/>
            <person name="Bonnet C."/>
            <person name="Boukhgalter B."/>
            <person name="Bourzgui I."/>
            <person name="Brown A."/>
            <person name="Cahill P."/>
            <person name="Channer S."/>
            <person name="Cheshatsang Y."/>
            <person name="Chuda L."/>
            <person name="Citroen M."/>
            <person name="Collymore A."/>
            <person name="Cooke P."/>
            <person name="Costello M."/>
            <person name="D'Aco K."/>
            <person name="Daza R."/>
            <person name="De Haan G."/>
            <person name="DeGray S."/>
            <person name="DeMaso C."/>
            <person name="Dhargay N."/>
            <person name="Dooley K."/>
            <person name="Dooley E."/>
            <person name="Doricent M."/>
            <person name="Dorje P."/>
            <person name="Dorjee K."/>
            <person name="Dupes A."/>
            <person name="Elong R."/>
            <person name="Falk J."/>
            <person name="Farina A."/>
            <person name="Faro S."/>
            <person name="Ferguson D."/>
            <person name="Fisher S."/>
            <person name="Foley C.D."/>
            <person name="Franke A."/>
            <person name="Friedrich D."/>
            <person name="Gadbois L."/>
            <person name="Gearin G."/>
            <person name="Gearin C.R."/>
            <person name="Giannoukos G."/>
            <person name="Goode T."/>
            <person name="Graham J."/>
            <person name="Grandbois E."/>
            <person name="Grewal S."/>
            <person name="Gyaltsen K."/>
            <person name="Hafez N."/>
            <person name="Hagos B."/>
            <person name="Hall J."/>
            <person name="Henson C."/>
            <person name="Hollinger A."/>
            <person name="Honan T."/>
            <person name="Huard M.D."/>
            <person name="Hughes L."/>
            <person name="Hurhula B."/>
            <person name="Husby M.E."/>
            <person name="Kamat A."/>
            <person name="Kanga B."/>
            <person name="Kashin S."/>
            <person name="Khazanovich D."/>
            <person name="Kisner P."/>
            <person name="Lance K."/>
            <person name="Lara M."/>
            <person name="Lee W."/>
            <person name="Lennon N."/>
            <person name="Letendre F."/>
            <person name="LeVine R."/>
            <person name="Lipovsky A."/>
            <person name="Liu X."/>
            <person name="Liu J."/>
            <person name="Liu S."/>
            <person name="Lokyitsang T."/>
            <person name="Lokyitsang Y."/>
            <person name="Lubonja R."/>
            <person name="Lui A."/>
            <person name="MacDonald P."/>
            <person name="Magnisalis V."/>
            <person name="Maru K."/>
            <person name="Matthews C."/>
            <person name="McCusker W."/>
            <person name="McDonough S."/>
            <person name="Mehta T."/>
            <person name="Meldrim J."/>
            <person name="Meneus L."/>
            <person name="Mihai O."/>
            <person name="Mihalev A."/>
            <person name="Mihova T."/>
            <person name="Mittelman R."/>
            <person name="Mlenga V."/>
            <person name="Montmayeur A."/>
            <person name="Mulrain L."/>
            <person name="Navidi A."/>
            <person name="Naylor J."/>
            <person name="Negash T."/>
            <person name="Nguyen T."/>
            <person name="Nguyen N."/>
            <person name="Nicol R."/>
            <person name="Norbu C."/>
            <person name="Norbu N."/>
            <person name="Novod N."/>
            <person name="O'Neill B."/>
            <person name="Osman S."/>
            <person name="Markiewicz E."/>
            <person name="Oyono O.L."/>
            <person name="Patti C."/>
            <person name="Phunkhang P."/>
            <person name="Pierre F."/>
            <person name="Priest M."/>
            <person name="Raghuraman S."/>
            <person name="Rege F."/>
            <person name="Reyes R."/>
            <person name="Rise C."/>
            <person name="Rogov P."/>
            <person name="Ross K."/>
            <person name="Ryan E."/>
            <person name="Settipalli S."/>
            <person name="Shea T."/>
            <person name="Sherpa N."/>
            <person name="Shi L."/>
            <person name="Shih D."/>
            <person name="Sparrow T."/>
            <person name="Spaulding J."/>
            <person name="Stalker J."/>
            <person name="Stange-Thomann N."/>
            <person name="Stavropoulos S."/>
            <person name="Stone C."/>
            <person name="Strader C."/>
            <person name="Tesfaye S."/>
            <person name="Thomson T."/>
            <person name="Thoulutsang Y."/>
            <person name="Thoulutsang D."/>
            <person name="Topham K."/>
            <person name="Topping I."/>
            <person name="Tsamla T."/>
            <person name="Vassiliev H."/>
            <person name="Vo A."/>
            <person name="Wangchuk T."/>
            <person name="Wangdi T."/>
            <person name="Weiand M."/>
            <person name="Wilkinson J."/>
            <person name="Wilson A."/>
            <person name="Yadav S."/>
            <person name="Young G."/>
            <person name="Yu Q."/>
            <person name="Zembek L."/>
            <person name="Zhong D."/>
            <person name="Zimmer A."/>
            <person name="Zwirko Z."/>
            <person name="Jaffe D.B."/>
            <person name="Alvarez P."/>
            <person name="Brockman W."/>
            <person name="Butler J."/>
            <person name="Chin C."/>
            <person name="Gnerre S."/>
            <person name="Grabherr M."/>
            <person name="Kleber M."/>
            <person name="Mauceli E."/>
            <person name="MacCallum I."/>
        </authorList>
    </citation>
    <scope>NUCLEOTIDE SEQUENCE [LARGE SCALE GENOMIC DNA]</scope>
    <source>
        <strain evidence="12">Tucson 14024-0371.13</strain>
    </source>
</reference>
<evidence type="ECO:0000256" key="3">
    <source>
        <dbReference type="ARBA" id="ARBA00022737"/>
    </source>
</evidence>
<feature type="compositionally biased region" description="Basic and acidic residues" evidence="9">
    <location>
        <begin position="47"/>
        <end position="68"/>
    </location>
</feature>
<evidence type="ECO:0000256" key="7">
    <source>
        <dbReference type="ARBA" id="ARBA00023242"/>
    </source>
</evidence>
<evidence type="ECO:0000256" key="6">
    <source>
        <dbReference type="ARBA" id="ARBA00023125"/>
    </source>
</evidence>
<organism evidence="11 12">
    <name type="scientific">Drosophila ananassae</name>
    <name type="common">Fruit fly</name>
    <dbReference type="NCBI Taxonomy" id="7217"/>
    <lineage>
        <taxon>Eukaryota</taxon>
        <taxon>Metazoa</taxon>
        <taxon>Ecdysozoa</taxon>
        <taxon>Arthropoda</taxon>
        <taxon>Hexapoda</taxon>
        <taxon>Insecta</taxon>
        <taxon>Pterygota</taxon>
        <taxon>Neoptera</taxon>
        <taxon>Endopterygota</taxon>
        <taxon>Diptera</taxon>
        <taxon>Brachycera</taxon>
        <taxon>Muscomorpha</taxon>
        <taxon>Ephydroidea</taxon>
        <taxon>Drosophilidae</taxon>
        <taxon>Drosophila</taxon>
        <taxon>Sophophora</taxon>
    </lineage>
</organism>
<evidence type="ECO:0000256" key="5">
    <source>
        <dbReference type="ARBA" id="ARBA00022833"/>
    </source>
</evidence>
<dbReference type="SMR" id="A0A0P8XZN7"/>
<feature type="region of interest" description="Disordered" evidence="9">
    <location>
        <begin position="21"/>
        <end position="83"/>
    </location>
</feature>
<dbReference type="Gene3D" id="3.30.160.60">
    <property type="entry name" value="Classic Zinc Finger"/>
    <property type="match status" value="5"/>
</dbReference>
<feature type="domain" description="C2H2-type" evidence="10">
    <location>
        <begin position="213"/>
        <end position="241"/>
    </location>
</feature>
<feature type="domain" description="C2H2-type" evidence="10">
    <location>
        <begin position="259"/>
        <end position="286"/>
    </location>
</feature>
<evidence type="ECO:0000256" key="9">
    <source>
        <dbReference type="SAM" id="MobiDB-lite"/>
    </source>
</evidence>
<dbReference type="GO" id="GO:0003700">
    <property type="term" value="F:DNA-binding transcription factor activity"/>
    <property type="evidence" value="ECO:0007669"/>
    <property type="project" value="TreeGrafter"/>
</dbReference>
<dbReference type="Pfam" id="PF00096">
    <property type="entry name" value="zf-C2H2"/>
    <property type="match status" value="3"/>
</dbReference>
<dbReference type="InterPro" id="IPR036236">
    <property type="entry name" value="Znf_C2H2_sf"/>
</dbReference>
<dbReference type="FunFam" id="3.30.160.60:FF:003127">
    <property type="entry name" value="GM26116"/>
    <property type="match status" value="1"/>
</dbReference>
<dbReference type="GO" id="GO:0005634">
    <property type="term" value="C:nucleus"/>
    <property type="evidence" value="ECO:0007669"/>
    <property type="project" value="UniProtKB-SubCell"/>
</dbReference>
<accession>A0A0P8XZN7</accession>
<evidence type="ECO:0000259" key="10">
    <source>
        <dbReference type="PROSITE" id="PS50157"/>
    </source>
</evidence>
<evidence type="ECO:0000256" key="1">
    <source>
        <dbReference type="ARBA" id="ARBA00004123"/>
    </source>
</evidence>
<keyword evidence="12" id="KW-1185">Reference proteome</keyword>
<feature type="domain" description="C2H2-type" evidence="10">
    <location>
        <begin position="184"/>
        <end position="212"/>
    </location>
</feature>
<dbReference type="PROSITE" id="PS50157">
    <property type="entry name" value="ZINC_FINGER_C2H2_2"/>
    <property type="match status" value="6"/>
</dbReference>
<keyword evidence="3" id="KW-0677">Repeat</keyword>
<dbReference type="Pfam" id="PF13912">
    <property type="entry name" value="zf-C2H2_6"/>
    <property type="match status" value="1"/>
</dbReference>
<evidence type="ECO:0000256" key="2">
    <source>
        <dbReference type="ARBA" id="ARBA00022723"/>
    </source>
</evidence>
<dbReference type="PANTHER" id="PTHR24404">
    <property type="entry name" value="ZINC FINGER PROTEIN"/>
    <property type="match status" value="1"/>
</dbReference>
<keyword evidence="4 8" id="KW-0863">Zinc-finger</keyword>
<proteinExistence type="predicted"/>
<dbReference type="EMBL" id="CH902617">
    <property type="protein sequence ID" value="KPU80022.1"/>
    <property type="molecule type" value="Genomic_DNA"/>
</dbReference>
<dbReference type="InterPro" id="IPR050589">
    <property type="entry name" value="Ikaros_C2H2-ZF"/>
</dbReference>
<dbReference type="GO" id="GO:0000978">
    <property type="term" value="F:RNA polymerase II cis-regulatory region sequence-specific DNA binding"/>
    <property type="evidence" value="ECO:0007669"/>
    <property type="project" value="TreeGrafter"/>
</dbReference>
<dbReference type="FunFam" id="3.30.160.60:FF:001498">
    <property type="entry name" value="Zinc finger protein 404"/>
    <property type="match status" value="1"/>
</dbReference>
<sequence length="382" mass="44905">MCVNTELRITQALPEIEVTAIESEDEESLPLESDFIPGVEDQANDQEEPHKPEVTTDIQPKEEPKEEVTDVASQDPLSVTPGARIFKDLIDQYTGLEKTRNRTKTGDSSERKPKPPAKPRKMQVRQQITRRRANPKTKEERNLIRRAQLRAKPPNFVCDQCGQAFRMSHNLRIHQLRHTRTKNYQCPECPMAFYDAYMRNMHVRVRHRGETPYSCRHCTETFAYAGARQKHESEVHGAPPRTIVQRINPMPMPRNDGRHFCKLCHKSYASQYALRWHSKTHTDGQIYKCGQCDKSYNDPAKLKRHEMSHEKRPLQCDVCLKGFYQRTRLKEHELIHTGERPYWCEICNVNFRYKYNMKTHANTKMHKDNLHKKRSINEFVVE</sequence>
<keyword evidence="5" id="KW-0862">Zinc</keyword>
<evidence type="ECO:0000256" key="8">
    <source>
        <dbReference type="PROSITE-ProRule" id="PRU00042"/>
    </source>
</evidence>
<keyword evidence="6" id="KW-0238">DNA-binding</keyword>
<protein>
    <submittedName>
        <fullName evidence="11">Uncharacterized protein, isoform B</fullName>
    </submittedName>
</protein>
<dbReference type="OrthoDB" id="4327074at2759"/>
<dbReference type="PANTHER" id="PTHR24404:SF114">
    <property type="entry name" value="KLUMPFUSS, ISOFORM B-RELATED"/>
    <property type="match status" value="1"/>
</dbReference>
<dbReference type="GeneID" id="6501033"/>
<feature type="compositionally biased region" description="Basic residues" evidence="9">
    <location>
        <begin position="114"/>
        <end position="135"/>
    </location>
</feature>
<dbReference type="AlphaFoldDB" id="A0A0P8XZN7"/>
<dbReference type="Proteomes" id="UP000007801">
    <property type="component" value="Unassembled WGS sequence"/>
</dbReference>
<gene>
    <name evidence="11" type="primary">Dana\GF18255</name>
    <name evidence="11" type="synonym">dana_GLEANR_19514</name>
    <name evidence="11" type="ORF">GF18255</name>
</gene>
<feature type="compositionally biased region" description="Basic and acidic residues" evidence="9">
    <location>
        <begin position="97"/>
        <end position="113"/>
    </location>
</feature>
<keyword evidence="7" id="KW-0539">Nucleus</keyword>
<dbReference type="GO" id="GO:0006357">
    <property type="term" value="P:regulation of transcription by RNA polymerase II"/>
    <property type="evidence" value="ECO:0007669"/>
    <property type="project" value="TreeGrafter"/>
</dbReference>
<dbReference type="GO" id="GO:0008270">
    <property type="term" value="F:zinc ion binding"/>
    <property type="evidence" value="ECO:0007669"/>
    <property type="project" value="UniProtKB-KW"/>
</dbReference>
<keyword evidence="2" id="KW-0479">Metal-binding</keyword>